<dbReference type="Proteomes" id="UP001454036">
    <property type="component" value="Unassembled WGS sequence"/>
</dbReference>
<proteinExistence type="predicted"/>
<organism evidence="1 2">
    <name type="scientific">Lithospermum erythrorhizon</name>
    <name type="common">Purple gromwell</name>
    <name type="synonym">Lithospermum officinale var. erythrorhizon</name>
    <dbReference type="NCBI Taxonomy" id="34254"/>
    <lineage>
        <taxon>Eukaryota</taxon>
        <taxon>Viridiplantae</taxon>
        <taxon>Streptophyta</taxon>
        <taxon>Embryophyta</taxon>
        <taxon>Tracheophyta</taxon>
        <taxon>Spermatophyta</taxon>
        <taxon>Magnoliopsida</taxon>
        <taxon>eudicotyledons</taxon>
        <taxon>Gunneridae</taxon>
        <taxon>Pentapetalae</taxon>
        <taxon>asterids</taxon>
        <taxon>lamiids</taxon>
        <taxon>Boraginales</taxon>
        <taxon>Boraginaceae</taxon>
        <taxon>Boraginoideae</taxon>
        <taxon>Lithospermeae</taxon>
        <taxon>Lithospermum</taxon>
    </lineage>
</organism>
<dbReference type="AlphaFoldDB" id="A0AAV3RG98"/>
<gene>
    <name evidence="1" type="ORF">LIER_27616</name>
</gene>
<accession>A0AAV3RG98</accession>
<protein>
    <submittedName>
        <fullName evidence="1">Uncharacterized protein</fullName>
    </submittedName>
</protein>
<dbReference type="EMBL" id="BAABME010008947">
    <property type="protein sequence ID" value="GAA0174171.1"/>
    <property type="molecule type" value="Genomic_DNA"/>
</dbReference>
<sequence>MDLVRWGIGKLFMLLAFVGVLGLAMGPAVLWCTPFLSPFCPFLAKSLLEYSFDFRRKGRLLTASNDATSFLRLAE</sequence>
<name>A0AAV3RG98_LITER</name>
<keyword evidence="2" id="KW-1185">Reference proteome</keyword>
<reference evidence="1 2" key="1">
    <citation type="submission" date="2024-01" db="EMBL/GenBank/DDBJ databases">
        <title>The complete chloroplast genome sequence of Lithospermum erythrorhizon: insights into the phylogenetic relationship among Boraginaceae species and the maternal lineages of purple gromwells.</title>
        <authorList>
            <person name="Okada T."/>
            <person name="Watanabe K."/>
        </authorList>
    </citation>
    <scope>NUCLEOTIDE SEQUENCE [LARGE SCALE GENOMIC DNA]</scope>
</reference>
<evidence type="ECO:0000313" key="1">
    <source>
        <dbReference type="EMBL" id="GAA0174171.1"/>
    </source>
</evidence>
<comment type="caution">
    <text evidence="1">The sequence shown here is derived from an EMBL/GenBank/DDBJ whole genome shotgun (WGS) entry which is preliminary data.</text>
</comment>
<evidence type="ECO:0000313" key="2">
    <source>
        <dbReference type="Proteomes" id="UP001454036"/>
    </source>
</evidence>